<evidence type="ECO:0000256" key="1">
    <source>
        <dbReference type="SAM" id="MobiDB-lite"/>
    </source>
</evidence>
<protein>
    <submittedName>
        <fullName evidence="2">Uncharacterized protein</fullName>
    </submittedName>
</protein>
<dbReference type="Proteomes" id="UP000299102">
    <property type="component" value="Unassembled WGS sequence"/>
</dbReference>
<dbReference type="AlphaFoldDB" id="A0A4C1WFR5"/>
<organism evidence="2 3">
    <name type="scientific">Eumeta variegata</name>
    <name type="common">Bagworm moth</name>
    <name type="synonym">Eumeta japonica</name>
    <dbReference type="NCBI Taxonomy" id="151549"/>
    <lineage>
        <taxon>Eukaryota</taxon>
        <taxon>Metazoa</taxon>
        <taxon>Ecdysozoa</taxon>
        <taxon>Arthropoda</taxon>
        <taxon>Hexapoda</taxon>
        <taxon>Insecta</taxon>
        <taxon>Pterygota</taxon>
        <taxon>Neoptera</taxon>
        <taxon>Endopterygota</taxon>
        <taxon>Lepidoptera</taxon>
        <taxon>Glossata</taxon>
        <taxon>Ditrysia</taxon>
        <taxon>Tineoidea</taxon>
        <taxon>Psychidae</taxon>
        <taxon>Oiketicinae</taxon>
        <taxon>Eumeta</taxon>
    </lineage>
</organism>
<feature type="region of interest" description="Disordered" evidence="1">
    <location>
        <begin position="1"/>
        <end position="30"/>
    </location>
</feature>
<comment type="caution">
    <text evidence="2">The sequence shown here is derived from an EMBL/GenBank/DDBJ whole genome shotgun (WGS) entry which is preliminary data.</text>
</comment>
<evidence type="ECO:0000313" key="2">
    <source>
        <dbReference type="EMBL" id="GBP49991.1"/>
    </source>
</evidence>
<keyword evidence="3" id="KW-1185">Reference proteome</keyword>
<reference evidence="2 3" key="1">
    <citation type="journal article" date="2019" name="Commun. Biol.">
        <title>The bagworm genome reveals a unique fibroin gene that provides high tensile strength.</title>
        <authorList>
            <person name="Kono N."/>
            <person name="Nakamura H."/>
            <person name="Ohtoshi R."/>
            <person name="Tomita M."/>
            <person name="Numata K."/>
            <person name="Arakawa K."/>
        </authorList>
    </citation>
    <scope>NUCLEOTIDE SEQUENCE [LARGE SCALE GENOMIC DNA]</scope>
</reference>
<sequence length="151" mass="16886">MATYPREQVLKREPERAADRRRPPPTAADRRYCTGSILKRRSRNAINGLKRCLRRVLVTCCSLTAEAPSGLCSGSRSTQLIIRRDKMAEVIMTHKILEVDCAMNTAVCDSAKSGNQYMNVIGDPTVSRVQHGPRRRPSATCQMSSTLRHSK</sequence>
<name>A0A4C1WFR5_EUMVA</name>
<accession>A0A4C1WFR5</accession>
<feature type="region of interest" description="Disordered" evidence="1">
    <location>
        <begin position="127"/>
        <end position="151"/>
    </location>
</feature>
<proteinExistence type="predicted"/>
<gene>
    <name evidence="2" type="ORF">EVAR_37076_1</name>
</gene>
<dbReference type="EMBL" id="BGZK01000555">
    <property type="protein sequence ID" value="GBP49991.1"/>
    <property type="molecule type" value="Genomic_DNA"/>
</dbReference>
<feature type="compositionally biased region" description="Polar residues" evidence="1">
    <location>
        <begin position="139"/>
        <end position="151"/>
    </location>
</feature>
<feature type="compositionally biased region" description="Basic and acidic residues" evidence="1">
    <location>
        <begin position="8"/>
        <end position="30"/>
    </location>
</feature>
<evidence type="ECO:0000313" key="3">
    <source>
        <dbReference type="Proteomes" id="UP000299102"/>
    </source>
</evidence>